<name>A0A220U062_9BACI</name>
<sequence length="189" mass="21609">MGKKTFLEAVDVTKSMLNDVVFMCESRMKPTYFTREGNNKLSFKSTILFSLFFVKKSIQLELDAFFKVLNPANVSISKQGYSQARKKISPSAFIKLANAVVAWFYKDNSFKTFNGYRLCAIDGSVFELNNTKSLRGRFGYVHNQTTSYARARASCIHDIENDIILTSKIAPYKSSERDMAMDMINELMY</sequence>
<dbReference type="OrthoDB" id="9794050at2"/>
<gene>
    <name evidence="1" type="ORF">CFK37_04515</name>
</gene>
<dbReference type="AlphaFoldDB" id="A0A220U062"/>
<organism evidence="1 2">
    <name type="scientific">Virgibacillus phasianinus</name>
    <dbReference type="NCBI Taxonomy" id="2017483"/>
    <lineage>
        <taxon>Bacteria</taxon>
        <taxon>Bacillati</taxon>
        <taxon>Bacillota</taxon>
        <taxon>Bacilli</taxon>
        <taxon>Bacillales</taxon>
        <taxon>Bacillaceae</taxon>
        <taxon>Virgibacillus</taxon>
    </lineage>
</organism>
<reference evidence="1 2" key="1">
    <citation type="submission" date="2017-07" db="EMBL/GenBank/DDBJ databases">
        <title>Virgibacillus sp. LM2416.</title>
        <authorList>
            <person name="Tak E.J."/>
            <person name="Bae J.-W."/>
        </authorList>
    </citation>
    <scope>NUCLEOTIDE SEQUENCE [LARGE SCALE GENOMIC DNA]</scope>
    <source>
        <strain evidence="1 2">LM2416</strain>
    </source>
</reference>
<dbReference type="EMBL" id="CP022315">
    <property type="protein sequence ID" value="ASK61487.1"/>
    <property type="molecule type" value="Genomic_DNA"/>
</dbReference>
<protein>
    <recommendedName>
        <fullName evidence="3">Transposase</fullName>
    </recommendedName>
</protein>
<accession>A0A220U062</accession>
<evidence type="ECO:0000313" key="1">
    <source>
        <dbReference type="EMBL" id="ASK61487.1"/>
    </source>
</evidence>
<evidence type="ECO:0000313" key="2">
    <source>
        <dbReference type="Proteomes" id="UP000198312"/>
    </source>
</evidence>
<keyword evidence="2" id="KW-1185">Reference proteome</keyword>
<dbReference type="Proteomes" id="UP000198312">
    <property type="component" value="Chromosome"/>
</dbReference>
<dbReference type="RefSeq" id="WP_089060764.1">
    <property type="nucleotide sequence ID" value="NZ_CP022315.1"/>
</dbReference>
<dbReference type="KEGG" id="vil:CFK37_04515"/>
<proteinExistence type="predicted"/>
<evidence type="ECO:0008006" key="3">
    <source>
        <dbReference type="Google" id="ProtNLM"/>
    </source>
</evidence>